<sequence length="706" mass="80526">MEKISQKLSVSDEDYYGEEEEEGESSGTEEIAAADDDSEEDPTFDVLEETRSSLSRLSLKKSKARISKVIESGNDEEEDSDDVEIKVPELNAKDAKSYETIEKIIAGGQVEKLKVEQCKVYLRKNGLRLTGKKDVLIDRIKEHLGIINGGGELKYPVSSFVYNCKGDACTGDVVMFEQNVYEMYNIASRSATSPPRGTRTVAGRIVKESYGSAKQQHTFTIEVLWSKGVKPLPPLHPLLIKGRNLYKLKTMRQLWADEEMRRKVLLEKHSRGSLARSNRETRIQQKEMRKKCTGQRVLRNEINSKRNSVQETKRRMSPDELETKPAAQLQNEHPTIYIKQSTQTGQHKPAFPPKMVLSEVCMNTTMPSSITEQHHNNGYQVAKHRQNHISEKVYQSYGAYANSNKLQHNGTREVENNQSSRSQFASSTQQKFSGNAHDAYANNAQNNFSEKLHQSHHANANQSSFNAAPRSSILWRAPSQRQVCQYYPQGRCRYGKNCKYLHEDRDKHVNGVTAKPSYPNENASSFNAPPRSPTRRICNSSLQSPTRRSYHSPVQSPIRRSFNAPAQNSFNCSPRSPTHRSFNSPVRSPIARRFNALARGSLNCPPWSPSRGRQLHAQNSFNYAPRSPTHRSFNSPARSPTHPRSPNYRSFYSPVRSPTHRNFNSPSRPPWSPNRGGPPMQQQVCRYYNQGRCYYRENCKYLHERR</sequence>
<dbReference type="EMBL" id="JAJJMB010009172">
    <property type="protein sequence ID" value="KAI3915138.1"/>
    <property type="molecule type" value="Genomic_DNA"/>
</dbReference>
<dbReference type="SUPFAM" id="SSF68906">
    <property type="entry name" value="SAP domain"/>
    <property type="match status" value="1"/>
</dbReference>
<dbReference type="GO" id="GO:0008270">
    <property type="term" value="F:zinc ion binding"/>
    <property type="evidence" value="ECO:0007669"/>
    <property type="project" value="UniProtKB-KW"/>
</dbReference>
<dbReference type="Gene3D" id="3.30.1370.210">
    <property type="match status" value="1"/>
</dbReference>
<feature type="compositionally biased region" description="Basic and acidic residues" evidence="5">
    <location>
        <begin position="311"/>
        <end position="323"/>
    </location>
</feature>
<reference evidence="8" key="1">
    <citation type="submission" date="2022-04" db="EMBL/GenBank/DDBJ databases">
        <title>A functionally conserved STORR gene fusion in Papaver species that diverged 16.8 million years ago.</title>
        <authorList>
            <person name="Catania T."/>
        </authorList>
    </citation>
    <scope>NUCLEOTIDE SEQUENCE</scope>
    <source>
        <strain evidence="8">S-188037</strain>
    </source>
</reference>
<keyword evidence="3 4" id="KW-0862">Zinc</keyword>
<dbReference type="PANTHER" id="PTHR35323">
    <property type="entry name" value="SAP DOMAIN-CONTAINING PROTEIN"/>
    <property type="match status" value="1"/>
</dbReference>
<gene>
    <name evidence="8" type="ORF">MKW98_011483</name>
</gene>
<evidence type="ECO:0008006" key="10">
    <source>
        <dbReference type="Google" id="ProtNLM"/>
    </source>
</evidence>
<dbReference type="Proteomes" id="UP001202328">
    <property type="component" value="Unassembled WGS sequence"/>
</dbReference>
<feature type="region of interest" description="Disordered" evidence="5">
    <location>
        <begin position="271"/>
        <end position="293"/>
    </location>
</feature>
<dbReference type="InterPro" id="IPR003034">
    <property type="entry name" value="SAP_dom"/>
</dbReference>
<feature type="region of interest" description="Disordered" evidence="5">
    <location>
        <begin position="409"/>
        <end position="433"/>
    </location>
</feature>
<evidence type="ECO:0000259" key="7">
    <source>
        <dbReference type="PROSITE" id="PS50800"/>
    </source>
</evidence>
<dbReference type="Gene3D" id="1.10.720.30">
    <property type="entry name" value="SAP domain"/>
    <property type="match status" value="1"/>
</dbReference>
<feature type="region of interest" description="Disordered" evidence="5">
    <location>
        <begin position="621"/>
        <end position="678"/>
    </location>
</feature>
<evidence type="ECO:0000313" key="8">
    <source>
        <dbReference type="EMBL" id="KAI3915138.1"/>
    </source>
</evidence>
<feature type="zinc finger region" description="C3H1-type" evidence="4">
    <location>
        <begin position="478"/>
        <end position="505"/>
    </location>
</feature>
<evidence type="ECO:0000256" key="2">
    <source>
        <dbReference type="ARBA" id="ARBA00022771"/>
    </source>
</evidence>
<feature type="region of interest" description="Disordered" evidence="5">
    <location>
        <begin position="1"/>
        <end position="43"/>
    </location>
</feature>
<feature type="domain" description="SAP" evidence="7">
    <location>
        <begin position="110"/>
        <end position="144"/>
    </location>
</feature>
<dbReference type="Pfam" id="PF02037">
    <property type="entry name" value="SAP"/>
    <property type="match status" value="1"/>
</dbReference>
<dbReference type="Gene3D" id="4.10.1000.10">
    <property type="entry name" value="Zinc finger, CCCH-type"/>
    <property type="match status" value="1"/>
</dbReference>
<evidence type="ECO:0000256" key="4">
    <source>
        <dbReference type="PROSITE-ProRule" id="PRU00723"/>
    </source>
</evidence>
<feature type="domain" description="C3H1-type" evidence="6">
    <location>
        <begin position="679"/>
        <end position="706"/>
    </location>
</feature>
<feature type="region of interest" description="Disordered" evidence="5">
    <location>
        <begin position="305"/>
        <end position="326"/>
    </location>
</feature>
<dbReference type="PROSITE" id="PS50800">
    <property type="entry name" value="SAP"/>
    <property type="match status" value="1"/>
</dbReference>
<dbReference type="InterPro" id="IPR056116">
    <property type="entry name" value="DUF7699"/>
</dbReference>
<feature type="compositionally biased region" description="Acidic residues" evidence="5">
    <location>
        <begin position="32"/>
        <end position="43"/>
    </location>
</feature>
<feature type="compositionally biased region" description="Polar residues" evidence="5">
    <location>
        <begin position="537"/>
        <end position="555"/>
    </location>
</feature>
<dbReference type="AlphaFoldDB" id="A0AAD4SMU1"/>
<keyword evidence="9" id="KW-1185">Reference proteome</keyword>
<feature type="compositionally biased region" description="Basic and acidic residues" evidence="5">
    <location>
        <begin position="277"/>
        <end position="287"/>
    </location>
</feature>
<dbReference type="InterPro" id="IPR036855">
    <property type="entry name" value="Znf_CCCH_sf"/>
</dbReference>
<feature type="compositionally biased region" description="Polar residues" evidence="5">
    <location>
        <begin position="630"/>
        <end position="650"/>
    </location>
</feature>
<dbReference type="InterPro" id="IPR036361">
    <property type="entry name" value="SAP_dom_sf"/>
</dbReference>
<dbReference type="SMART" id="SM00356">
    <property type="entry name" value="ZnF_C3H1"/>
    <property type="match status" value="2"/>
</dbReference>
<feature type="compositionally biased region" description="Polar residues" evidence="5">
    <location>
        <begin position="416"/>
        <end position="433"/>
    </location>
</feature>
<dbReference type="PROSITE" id="PS50103">
    <property type="entry name" value="ZF_C3H1"/>
    <property type="match status" value="2"/>
</dbReference>
<dbReference type="PANTHER" id="PTHR35323:SF5">
    <property type="entry name" value="ZINC FINGER CCCH DOMAIN-CONTAINING PROTEIN 62"/>
    <property type="match status" value="1"/>
</dbReference>
<accession>A0AAD4SMU1</accession>
<keyword evidence="2 4" id="KW-0863">Zinc-finger</keyword>
<dbReference type="InterPro" id="IPR000571">
    <property type="entry name" value="Znf_CCCH"/>
</dbReference>
<proteinExistence type="predicted"/>
<name>A0AAD4SMU1_9MAGN</name>
<dbReference type="InterPro" id="IPR041367">
    <property type="entry name" value="Znf-CCCH_4"/>
</dbReference>
<feature type="region of interest" description="Disordered" evidence="5">
    <location>
        <begin position="512"/>
        <end position="585"/>
    </location>
</feature>
<protein>
    <recommendedName>
        <fullName evidence="10">Zinc finger CCCH domain-containing protein 62-like</fullName>
    </recommendedName>
</protein>
<evidence type="ECO:0000256" key="5">
    <source>
        <dbReference type="SAM" id="MobiDB-lite"/>
    </source>
</evidence>
<keyword evidence="1 4" id="KW-0479">Metal-binding</keyword>
<evidence type="ECO:0000256" key="3">
    <source>
        <dbReference type="ARBA" id="ARBA00022833"/>
    </source>
</evidence>
<feature type="compositionally biased region" description="Acidic residues" evidence="5">
    <location>
        <begin position="11"/>
        <end position="24"/>
    </location>
</feature>
<comment type="caution">
    <text evidence="8">The sequence shown here is derived from an EMBL/GenBank/DDBJ whole genome shotgun (WGS) entry which is preliminary data.</text>
</comment>
<dbReference type="SMART" id="SM00513">
    <property type="entry name" value="SAP"/>
    <property type="match status" value="1"/>
</dbReference>
<dbReference type="Pfam" id="PF18044">
    <property type="entry name" value="zf-CCCH_4"/>
    <property type="match status" value="1"/>
</dbReference>
<feature type="compositionally biased region" description="Polar residues" evidence="5">
    <location>
        <begin position="564"/>
        <end position="585"/>
    </location>
</feature>
<feature type="domain" description="C3H1-type" evidence="6">
    <location>
        <begin position="478"/>
        <end position="505"/>
    </location>
</feature>
<dbReference type="SUPFAM" id="SSF90229">
    <property type="entry name" value="CCCH zinc finger"/>
    <property type="match status" value="2"/>
</dbReference>
<evidence type="ECO:0000259" key="6">
    <source>
        <dbReference type="PROSITE" id="PS50103"/>
    </source>
</evidence>
<feature type="zinc finger region" description="C3H1-type" evidence="4">
    <location>
        <begin position="679"/>
        <end position="706"/>
    </location>
</feature>
<evidence type="ECO:0000256" key="1">
    <source>
        <dbReference type="ARBA" id="ARBA00022723"/>
    </source>
</evidence>
<dbReference type="Pfam" id="PF24766">
    <property type="entry name" value="DUF7699"/>
    <property type="match status" value="1"/>
</dbReference>
<organism evidence="8 9">
    <name type="scientific">Papaver atlanticum</name>
    <dbReference type="NCBI Taxonomy" id="357466"/>
    <lineage>
        <taxon>Eukaryota</taxon>
        <taxon>Viridiplantae</taxon>
        <taxon>Streptophyta</taxon>
        <taxon>Embryophyta</taxon>
        <taxon>Tracheophyta</taxon>
        <taxon>Spermatophyta</taxon>
        <taxon>Magnoliopsida</taxon>
        <taxon>Ranunculales</taxon>
        <taxon>Papaveraceae</taxon>
        <taxon>Papaveroideae</taxon>
        <taxon>Papaver</taxon>
    </lineage>
</organism>
<evidence type="ECO:0000313" key="9">
    <source>
        <dbReference type="Proteomes" id="UP001202328"/>
    </source>
</evidence>